<organism evidence="2 3">
    <name type="scientific">Citrobacter arsenatis</name>
    <dbReference type="NCBI Taxonomy" id="2546350"/>
    <lineage>
        <taxon>Bacteria</taxon>
        <taxon>Pseudomonadati</taxon>
        <taxon>Pseudomonadota</taxon>
        <taxon>Gammaproteobacteria</taxon>
        <taxon>Enterobacterales</taxon>
        <taxon>Enterobacteriaceae</taxon>
        <taxon>Citrobacter</taxon>
    </lineage>
</organism>
<dbReference type="InterPro" id="IPR004658">
    <property type="entry name" value="OMP_Slp"/>
</dbReference>
<keyword evidence="1" id="KW-0812">Transmembrane</keyword>
<dbReference type="Proteomes" id="UP000293850">
    <property type="component" value="Chromosome"/>
</dbReference>
<sequence>MSKVYTSATFPYIAFTAITLLLSGCATIPSSIKGNGQPDLQKDFLKLKQTPNLYVGQQVRLGGLVINVVNQPHETLLEIAVLPLNYNAQPEIGAQYQGRILAKSLTFLDPVNFRNHYVTVLGNLTGNRTGRVGNSSYPFVTMNILGYQVWQEETRIMPAPGFDYGIGPAWPADWNGMMYPGWGWYDPPLQVEKTLSP</sequence>
<keyword evidence="3" id="KW-1185">Reference proteome</keyword>
<dbReference type="EMBL" id="CP037864">
    <property type="protein sequence ID" value="QBM24356.1"/>
    <property type="molecule type" value="Genomic_DNA"/>
</dbReference>
<dbReference type="KEGG" id="cars:E1B03_18710"/>
<dbReference type="PROSITE" id="PS51257">
    <property type="entry name" value="PROKAR_LIPOPROTEIN"/>
    <property type="match status" value="1"/>
</dbReference>
<dbReference type="PANTHER" id="PTHR37530">
    <property type="entry name" value="OUTER MEMBRANE PROTEIN SLP"/>
    <property type="match status" value="1"/>
</dbReference>
<evidence type="ECO:0000313" key="2">
    <source>
        <dbReference type="EMBL" id="QBM24356.1"/>
    </source>
</evidence>
<protein>
    <submittedName>
        <fullName evidence="2">Slp family lipoprotein</fullName>
    </submittedName>
</protein>
<keyword evidence="1" id="KW-1133">Transmembrane helix</keyword>
<feature type="transmembrane region" description="Helical" evidence="1">
    <location>
        <begin position="12"/>
        <end position="32"/>
    </location>
</feature>
<dbReference type="Pfam" id="PF03843">
    <property type="entry name" value="Slp"/>
    <property type="match status" value="1"/>
</dbReference>
<proteinExistence type="predicted"/>
<dbReference type="PIRSF" id="PIRSF004982">
    <property type="entry name" value="SlP"/>
    <property type="match status" value="1"/>
</dbReference>
<evidence type="ECO:0000256" key="1">
    <source>
        <dbReference type="SAM" id="Phobius"/>
    </source>
</evidence>
<keyword evidence="2" id="KW-0449">Lipoprotein</keyword>
<dbReference type="PANTHER" id="PTHR37530:SF1">
    <property type="entry name" value="OUTER MEMBRANE PROTEIN SLP"/>
    <property type="match status" value="1"/>
</dbReference>
<dbReference type="RefSeq" id="WP_103770321.1">
    <property type="nucleotide sequence ID" value="NZ_CP037864.1"/>
</dbReference>
<dbReference type="NCBIfam" id="TIGR00752">
    <property type="entry name" value="slp"/>
    <property type="match status" value="1"/>
</dbReference>
<name>A0A4P6WQE5_9ENTR</name>
<reference evidence="2 3" key="1">
    <citation type="submission" date="2019-03" db="EMBL/GenBank/DDBJ databases">
        <title>Complete genome sequence of an arsenate-respiring bacteria, Citrobacter sp. LY-1.</title>
        <authorList>
            <person name="Wang H."/>
            <person name="Liu Y."/>
            <person name="Li Q."/>
            <person name="Huang J."/>
        </authorList>
    </citation>
    <scope>NUCLEOTIDE SEQUENCE [LARGE SCALE GENOMIC DNA]</scope>
    <source>
        <strain evidence="2 3">LY-1</strain>
    </source>
</reference>
<accession>A0A4P6WQE5</accession>
<evidence type="ECO:0000313" key="3">
    <source>
        <dbReference type="Proteomes" id="UP000293850"/>
    </source>
</evidence>
<gene>
    <name evidence="2" type="ORF">E1B03_18710</name>
</gene>
<dbReference type="AlphaFoldDB" id="A0A4P6WQE5"/>
<keyword evidence="1" id="KW-0472">Membrane</keyword>
<dbReference type="GO" id="GO:0019867">
    <property type="term" value="C:outer membrane"/>
    <property type="evidence" value="ECO:0007669"/>
    <property type="project" value="InterPro"/>
</dbReference>